<dbReference type="InterPro" id="IPR004712">
    <property type="entry name" value="Na+/H+_antiporter_fungi"/>
</dbReference>
<evidence type="ECO:0000313" key="1">
    <source>
        <dbReference type="EMBL" id="KAK3946898.1"/>
    </source>
</evidence>
<name>A0AAN6NMR6_9PEZI</name>
<keyword evidence="2" id="KW-1185">Reference proteome</keyword>
<dbReference type="AlphaFoldDB" id="A0AAN6NMR6"/>
<dbReference type="GO" id="GO:0036376">
    <property type="term" value="P:sodium ion export across plasma membrane"/>
    <property type="evidence" value="ECO:0007669"/>
    <property type="project" value="InterPro"/>
</dbReference>
<dbReference type="GO" id="GO:0120029">
    <property type="term" value="P:proton export across plasma membrane"/>
    <property type="evidence" value="ECO:0007669"/>
    <property type="project" value="InterPro"/>
</dbReference>
<comment type="caution">
    <text evidence="1">The sequence shown here is derived from an EMBL/GenBank/DDBJ whole genome shotgun (WGS) entry which is preliminary data.</text>
</comment>
<reference evidence="1" key="2">
    <citation type="submission" date="2023-06" db="EMBL/GenBank/DDBJ databases">
        <authorList>
            <consortium name="Lawrence Berkeley National Laboratory"/>
            <person name="Mondo S.J."/>
            <person name="Hensen N."/>
            <person name="Bonometti L."/>
            <person name="Westerberg I."/>
            <person name="Brannstrom I.O."/>
            <person name="Guillou S."/>
            <person name="Cros-Aarteil S."/>
            <person name="Calhoun S."/>
            <person name="Haridas S."/>
            <person name="Kuo A."/>
            <person name="Pangilinan J."/>
            <person name="Riley R."/>
            <person name="Labutti K."/>
            <person name="Andreopoulos B."/>
            <person name="Lipzen A."/>
            <person name="Chen C."/>
            <person name="Yanf M."/>
            <person name="Daum C."/>
            <person name="Ng V."/>
            <person name="Clum A."/>
            <person name="Steindorff A."/>
            <person name="Ohm R."/>
            <person name="Martin F."/>
            <person name="Silar P."/>
            <person name="Natvig D."/>
            <person name="Lalanne C."/>
            <person name="Gautier V."/>
            <person name="Ament-Velasquez S.L."/>
            <person name="Kruys A."/>
            <person name="Hutchinson M.I."/>
            <person name="Powell A.J."/>
            <person name="Barry K."/>
            <person name="Miller A.N."/>
            <person name="Grigoriev I.V."/>
            <person name="Debuchy R."/>
            <person name="Gladieux P."/>
            <person name="Thoren M.H."/>
            <person name="Johannesson H."/>
        </authorList>
    </citation>
    <scope>NUCLEOTIDE SEQUENCE</scope>
    <source>
        <strain evidence="1">CBS 626.80</strain>
    </source>
</reference>
<gene>
    <name evidence="1" type="ORF">QBC32DRAFT_319474</name>
</gene>
<dbReference type="EMBL" id="MU859478">
    <property type="protein sequence ID" value="KAK3946898.1"/>
    <property type="molecule type" value="Genomic_DNA"/>
</dbReference>
<organism evidence="1 2">
    <name type="scientific">Pseudoneurospora amorphoporcata</name>
    <dbReference type="NCBI Taxonomy" id="241081"/>
    <lineage>
        <taxon>Eukaryota</taxon>
        <taxon>Fungi</taxon>
        <taxon>Dikarya</taxon>
        <taxon>Ascomycota</taxon>
        <taxon>Pezizomycotina</taxon>
        <taxon>Sordariomycetes</taxon>
        <taxon>Sordariomycetidae</taxon>
        <taxon>Sordariales</taxon>
        <taxon>Sordariaceae</taxon>
        <taxon>Pseudoneurospora</taxon>
    </lineage>
</organism>
<evidence type="ECO:0000313" key="2">
    <source>
        <dbReference type="Proteomes" id="UP001303222"/>
    </source>
</evidence>
<reference evidence="1" key="1">
    <citation type="journal article" date="2023" name="Mol. Phylogenet. Evol.">
        <title>Genome-scale phylogeny and comparative genomics of the fungal order Sordariales.</title>
        <authorList>
            <person name="Hensen N."/>
            <person name="Bonometti L."/>
            <person name="Westerberg I."/>
            <person name="Brannstrom I.O."/>
            <person name="Guillou S."/>
            <person name="Cros-Aarteil S."/>
            <person name="Calhoun S."/>
            <person name="Haridas S."/>
            <person name="Kuo A."/>
            <person name="Mondo S."/>
            <person name="Pangilinan J."/>
            <person name="Riley R."/>
            <person name="LaButti K."/>
            <person name="Andreopoulos B."/>
            <person name="Lipzen A."/>
            <person name="Chen C."/>
            <person name="Yan M."/>
            <person name="Daum C."/>
            <person name="Ng V."/>
            <person name="Clum A."/>
            <person name="Steindorff A."/>
            <person name="Ohm R.A."/>
            <person name="Martin F."/>
            <person name="Silar P."/>
            <person name="Natvig D.O."/>
            <person name="Lalanne C."/>
            <person name="Gautier V."/>
            <person name="Ament-Velasquez S.L."/>
            <person name="Kruys A."/>
            <person name="Hutchinson M.I."/>
            <person name="Powell A.J."/>
            <person name="Barry K."/>
            <person name="Miller A.N."/>
            <person name="Grigoriev I.V."/>
            <person name="Debuchy R."/>
            <person name="Gladieux P."/>
            <person name="Hiltunen Thoren M."/>
            <person name="Johannesson H."/>
        </authorList>
    </citation>
    <scope>NUCLEOTIDE SEQUENCE</scope>
    <source>
        <strain evidence="1">CBS 626.80</strain>
    </source>
</reference>
<dbReference type="GO" id="GO:0015385">
    <property type="term" value="F:sodium:proton antiporter activity"/>
    <property type="evidence" value="ECO:0007669"/>
    <property type="project" value="InterPro"/>
</dbReference>
<proteinExistence type="predicted"/>
<dbReference type="GO" id="GO:0005886">
    <property type="term" value="C:plasma membrane"/>
    <property type="evidence" value="ECO:0007669"/>
    <property type="project" value="InterPro"/>
</dbReference>
<dbReference type="Proteomes" id="UP001303222">
    <property type="component" value="Unassembled WGS sequence"/>
</dbReference>
<sequence>MSVAIGVLVGFVARKAFKFQPDTTGLTWGRLIGLGFMILLFRRIPAILGLYKFMPNVCNNYKEDFFMGYFCPSAMATISGTLFEIVEEDRDGGRAADSVEREK</sequence>
<dbReference type="PANTHER" id="PTHR31382:SF3">
    <property type="entry name" value="SODIUM ION_PROTON EXCHANGER (EUROFUNG)"/>
    <property type="match status" value="1"/>
</dbReference>
<dbReference type="PANTHER" id="PTHR31382">
    <property type="entry name" value="NA(+)/H(+) ANTIPORTER"/>
    <property type="match status" value="1"/>
</dbReference>
<protein>
    <submittedName>
        <fullName evidence="1">Uncharacterized protein</fullName>
    </submittedName>
</protein>
<dbReference type="GO" id="GO:0042391">
    <property type="term" value="P:regulation of membrane potential"/>
    <property type="evidence" value="ECO:0007669"/>
    <property type="project" value="InterPro"/>
</dbReference>
<accession>A0AAN6NMR6</accession>